<dbReference type="Proteomes" id="UP001476798">
    <property type="component" value="Unassembled WGS sequence"/>
</dbReference>
<proteinExistence type="predicted"/>
<keyword evidence="5" id="KW-1185">Reference proteome</keyword>
<comment type="subcellular location">
    <subcellularLocation>
        <location evidence="1">Membrane</location>
    </subcellularLocation>
</comment>
<dbReference type="PANTHER" id="PTHR11036">
    <property type="entry name" value="SEMAPHORIN"/>
    <property type="match status" value="1"/>
</dbReference>
<comment type="caution">
    <text evidence="4">The sequence shown here is derived from an EMBL/GenBank/DDBJ whole genome shotgun (WGS) entry which is preliminary data.</text>
</comment>
<evidence type="ECO:0000313" key="5">
    <source>
        <dbReference type="Proteomes" id="UP001476798"/>
    </source>
</evidence>
<feature type="non-terminal residue" evidence="4">
    <location>
        <position position="1"/>
    </location>
</feature>
<dbReference type="Gene3D" id="3.30.1680.10">
    <property type="entry name" value="ligand-binding face of the semaphorins, domain 2"/>
    <property type="match status" value="1"/>
</dbReference>
<dbReference type="PANTHER" id="PTHR11036:SF69">
    <property type="entry name" value="SEMA DOMAIN-CONTAINING PROTEIN"/>
    <property type="match status" value="1"/>
</dbReference>
<dbReference type="InterPro" id="IPR002165">
    <property type="entry name" value="Plexin_repeat"/>
</dbReference>
<organism evidence="4 5">
    <name type="scientific">Goodea atripinnis</name>
    <dbReference type="NCBI Taxonomy" id="208336"/>
    <lineage>
        <taxon>Eukaryota</taxon>
        <taxon>Metazoa</taxon>
        <taxon>Chordata</taxon>
        <taxon>Craniata</taxon>
        <taxon>Vertebrata</taxon>
        <taxon>Euteleostomi</taxon>
        <taxon>Actinopterygii</taxon>
        <taxon>Neopterygii</taxon>
        <taxon>Teleostei</taxon>
        <taxon>Neoteleostei</taxon>
        <taxon>Acanthomorphata</taxon>
        <taxon>Ovalentaria</taxon>
        <taxon>Atherinomorphae</taxon>
        <taxon>Cyprinodontiformes</taxon>
        <taxon>Goodeidae</taxon>
        <taxon>Goodea</taxon>
    </lineage>
</organism>
<keyword evidence="2" id="KW-0472">Membrane</keyword>
<reference evidence="4 5" key="1">
    <citation type="submission" date="2021-06" db="EMBL/GenBank/DDBJ databases">
        <authorList>
            <person name="Palmer J.M."/>
        </authorList>
    </citation>
    <scope>NUCLEOTIDE SEQUENCE [LARGE SCALE GENOMIC DNA]</scope>
    <source>
        <strain evidence="4 5">GA_2019</strain>
        <tissue evidence="4">Muscle</tissue>
    </source>
</reference>
<evidence type="ECO:0000256" key="1">
    <source>
        <dbReference type="ARBA" id="ARBA00004370"/>
    </source>
</evidence>
<keyword evidence="3" id="KW-0325">Glycoprotein</keyword>
<protein>
    <submittedName>
        <fullName evidence="4">Semaphorin-3aa</fullName>
    </submittedName>
</protein>
<dbReference type="InterPro" id="IPR027231">
    <property type="entry name" value="Semaphorin"/>
</dbReference>
<accession>A0ABV0NQF9</accession>
<dbReference type="Pfam" id="PF01437">
    <property type="entry name" value="PSI"/>
    <property type="match status" value="1"/>
</dbReference>
<gene>
    <name evidence="4" type="primary">SEMA3AA</name>
    <name evidence="4" type="ORF">GOODEAATRI_034237</name>
</gene>
<dbReference type="SUPFAM" id="SSF103575">
    <property type="entry name" value="Plexin repeat"/>
    <property type="match status" value="1"/>
</dbReference>
<evidence type="ECO:0000313" key="4">
    <source>
        <dbReference type="EMBL" id="MEQ2173645.1"/>
    </source>
</evidence>
<evidence type="ECO:0000256" key="3">
    <source>
        <dbReference type="ARBA" id="ARBA00023180"/>
    </source>
</evidence>
<evidence type="ECO:0000256" key="2">
    <source>
        <dbReference type="ARBA" id="ARBA00023136"/>
    </source>
</evidence>
<name>A0ABV0NQF9_9TELE</name>
<dbReference type="EMBL" id="JAHRIO010048276">
    <property type="protein sequence ID" value="MEQ2173645.1"/>
    <property type="molecule type" value="Genomic_DNA"/>
</dbReference>
<sequence>EQLYVCSELGLVQLGLQRCEFYGTDCAECCLARDPYCSWDGQTCSRYFPTSRR</sequence>